<feature type="domain" description="SHSP" evidence="4">
    <location>
        <begin position="22"/>
        <end position="145"/>
    </location>
</feature>
<evidence type="ECO:0000313" key="6">
    <source>
        <dbReference type="Proteomes" id="UP001154282"/>
    </source>
</evidence>
<reference evidence="5" key="1">
    <citation type="submission" date="2022-08" db="EMBL/GenBank/DDBJ databases">
        <authorList>
            <person name="Gutierrez-Valencia J."/>
        </authorList>
    </citation>
    <scope>NUCLEOTIDE SEQUENCE</scope>
</reference>
<dbReference type="InterPro" id="IPR008978">
    <property type="entry name" value="HSP20-like_chaperone"/>
</dbReference>
<dbReference type="AlphaFoldDB" id="A0AAV0NFA1"/>
<evidence type="ECO:0000259" key="4">
    <source>
        <dbReference type="PROSITE" id="PS01031"/>
    </source>
</evidence>
<dbReference type="Proteomes" id="UP001154282">
    <property type="component" value="Unassembled WGS sequence"/>
</dbReference>
<comment type="caution">
    <text evidence="5">The sequence shown here is derived from an EMBL/GenBank/DDBJ whole genome shotgun (WGS) entry which is preliminary data.</text>
</comment>
<keyword evidence="6" id="KW-1185">Reference proteome</keyword>
<gene>
    <name evidence="5" type="ORF">LITE_LOCUS33018</name>
</gene>
<dbReference type="Gene3D" id="2.60.40.790">
    <property type="match status" value="1"/>
</dbReference>
<dbReference type="PANTHER" id="PTHR11527">
    <property type="entry name" value="HEAT-SHOCK PROTEIN 20 FAMILY MEMBER"/>
    <property type="match status" value="1"/>
</dbReference>
<keyword evidence="1" id="KW-0346">Stress response</keyword>
<evidence type="ECO:0000256" key="1">
    <source>
        <dbReference type="ARBA" id="ARBA00023016"/>
    </source>
</evidence>
<evidence type="ECO:0000256" key="3">
    <source>
        <dbReference type="RuleBase" id="RU003616"/>
    </source>
</evidence>
<evidence type="ECO:0000256" key="2">
    <source>
        <dbReference type="PROSITE-ProRule" id="PRU00285"/>
    </source>
</evidence>
<accession>A0AAV0NFA1</accession>
<evidence type="ECO:0000313" key="5">
    <source>
        <dbReference type="EMBL" id="CAI0457164.1"/>
    </source>
</evidence>
<dbReference type="InterPro" id="IPR031107">
    <property type="entry name" value="Small_HSP"/>
</dbReference>
<comment type="similarity">
    <text evidence="2 3">Belongs to the small heat shock protein (HSP20) family.</text>
</comment>
<dbReference type="EMBL" id="CAMGYJ010000008">
    <property type="protein sequence ID" value="CAI0457164.1"/>
    <property type="molecule type" value="Genomic_DNA"/>
</dbReference>
<dbReference type="SUPFAM" id="SSF49764">
    <property type="entry name" value="HSP20-like chaperones"/>
    <property type="match status" value="1"/>
</dbReference>
<protein>
    <recommendedName>
        <fullName evidence="4">SHSP domain-containing protein</fullName>
    </recommendedName>
</protein>
<name>A0AAV0NFA1_9ROSI</name>
<dbReference type="InterPro" id="IPR002068">
    <property type="entry name" value="A-crystallin/Hsp20_dom"/>
</dbReference>
<sequence>MSLITQLFGDQEMLDPFLSMINRCPVLNTPTDWKETHEAHIFTSDVPGLKKEEVKVELVDDGRVLQLSGERPHDDDEGENKDGAKWHRVERCRGKFLRRFRLPENVRTDGGEAIKASVEDGVLKVVVPKGEVKKVERRVIEIQGK</sequence>
<organism evidence="5 6">
    <name type="scientific">Linum tenue</name>
    <dbReference type="NCBI Taxonomy" id="586396"/>
    <lineage>
        <taxon>Eukaryota</taxon>
        <taxon>Viridiplantae</taxon>
        <taxon>Streptophyta</taxon>
        <taxon>Embryophyta</taxon>
        <taxon>Tracheophyta</taxon>
        <taxon>Spermatophyta</taxon>
        <taxon>Magnoliopsida</taxon>
        <taxon>eudicotyledons</taxon>
        <taxon>Gunneridae</taxon>
        <taxon>Pentapetalae</taxon>
        <taxon>rosids</taxon>
        <taxon>fabids</taxon>
        <taxon>Malpighiales</taxon>
        <taxon>Linaceae</taxon>
        <taxon>Linum</taxon>
    </lineage>
</organism>
<dbReference type="Pfam" id="PF00011">
    <property type="entry name" value="HSP20"/>
    <property type="match status" value="1"/>
</dbReference>
<dbReference type="PROSITE" id="PS01031">
    <property type="entry name" value="SHSP"/>
    <property type="match status" value="1"/>
</dbReference>
<proteinExistence type="inferred from homology"/>